<gene>
    <name evidence="8" type="ORF">DWQ67_11090</name>
</gene>
<keyword evidence="1 5" id="KW-0597">Phosphoprotein</keyword>
<dbReference type="RefSeq" id="WP_121485667.1">
    <property type="nucleotide sequence ID" value="NZ_QQXL01000006.1"/>
</dbReference>
<evidence type="ECO:0000259" key="6">
    <source>
        <dbReference type="PROSITE" id="PS50043"/>
    </source>
</evidence>
<dbReference type="AlphaFoldDB" id="A0A496PHP3"/>
<evidence type="ECO:0000313" key="8">
    <source>
        <dbReference type="EMBL" id="RKW69995.1"/>
    </source>
</evidence>
<evidence type="ECO:0000256" key="5">
    <source>
        <dbReference type="PROSITE-ProRule" id="PRU00169"/>
    </source>
</evidence>
<organism evidence="8 9">
    <name type="scientific">Galactobacter caseinivorans</name>
    <dbReference type="NCBI Taxonomy" id="2676123"/>
    <lineage>
        <taxon>Bacteria</taxon>
        <taxon>Bacillati</taxon>
        <taxon>Actinomycetota</taxon>
        <taxon>Actinomycetes</taxon>
        <taxon>Micrococcales</taxon>
        <taxon>Micrococcaceae</taxon>
        <taxon>Galactobacter</taxon>
    </lineage>
</organism>
<feature type="modified residue" description="4-aspartylphosphate" evidence="5">
    <location>
        <position position="53"/>
    </location>
</feature>
<evidence type="ECO:0000256" key="4">
    <source>
        <dbReference type="ARBA" id="ARBA00023163"/>
    </source>
</evidence>
<keyword evidence="4" id="KW-0804">Transcription</keyword>
<dbReference type="PANTHER" id="PTHR43214:SF24">
    <property type="entry name" value="TRANSCRIPTIONAL REGULATORY PROTEIN NARL-RELATED"/>
    <property type="match status" value="1"/>
</dbReference>
<dbReference type="CDD" id="cd17535">
    <property type="entry name" value="REC_NarL-like"/>
    <property type="match status" value="1"/>
</dbReference>
<dbReference type="InterPro" id="IPR000792">
    <property type="entry name" value="Tscrpt_reg_LuxR_C"/>
</dbReference>
<keyword evidence="3 8" id="KW-0238">DNA-binding</keyword>
<accession>A0A496PHP3</accession>
<dbReference type="Pfam" id="PF00072">
    <property type="entry name" value="Response_reg"/>
    <property type="match status" value="1"/>
</dbReference>
<keyword evidence="2" id="KW-0805">Transcription regulation</keyword>
<dbReference type="PROSITE" id="PS00622">
    <property type="entry name" value="HTH_LUXR_1"/>
    <property type="match status" value="1"/>
</dbReference>
<evidence type="ECO:0000256" key="3">
    <source>
        <dbReference type="ARBA" id="ARBA00023125"/>
    </source>
</evidence>
<dbReference type="GO" id="GO:0003677">
    <property type="term" value="F:DNA binding"/>
    <property type="evidence" value="ECO:0007669"/>
    <property type="project" value="UniProtKB-KW"/>
</dbReference>
<dbReference type="InterPro" id="IPR011006">
    <property type="entry name" value="CheY-like_superfamily"/>
</dbReference>
<sequence>MTTVLLVDDHSAVRAGLRLLLEATGIVVVGEAAEGTTGVSMARTLRPDVVLMDVRMPGMDGIEATRRIVEESLSKVLIVTTFELDEYVQGAVRAGAAGYVLKSAEAEVLAGAIAQVAAGRGFIDPGVVPTLLRQAAASGATGGATGGAASTWPPLGLTERELDVLRALGAGLGNRDIAKHLGLAETTVKTHVSNALAKLGLRSRVQAALWWSENAPG</sequence>
<evidence type="ECO:0000256" key="2">
    <source>
        <dbReference type="ARBA" id="ARBA00023015"/>
    </source>
</evidence>
<proteinExistence type="predicted"/>
<evidence type="ECO:0000259" key="7">
    <source>
        <dbReference type="PROSITE" id="PS50110"/>
    </source>
</evidence>
<dbReference type="InterPro" id="IPR016032">
    <property type="entry name" value="Sig_transdc_resp-reg_C-effctor"/>
</dbReference>
<dbReference type="GO" id="GO:0006355">
    <property type="term" value="P:regulation of DNA-templated transcription"/>
    <property type="evidence" value="ECO:0007669"/>
    <property type="project" value="InterPro"/>
</dbReference>
<dbReference type="CDD" id="cd06170">
    <property type="entry name" value="LuxR_C_like"/>
    <property type="match status" value="1"/>
</dbReference>
<dbReference type="InterPro" id="IPR058245">
    <property type="entry name" value="NreC/VraR/RcsB-like_REC"/>
</dbReference>
<dbReference type="Proteomes" id="UP000273119">
    <property type="component" value="Unassembled WGS sequence"/>
</dbReference>
<dbReference type="SMART" id="SM00421">
    <property type="entry name" value="HTH_LUXR"/>
    <property type="match status" value="1"/>
</dbReference>
<dbReference type="PRINTS" id="PR00038">
    <property type="entry name" value="HTHLUXR"/>
</dbReference>
<dbReference type="SUPFAM" id="SSF46894">
    <property type="entry name" value="C-terminal effector domain of the bipartite response regulators"/>
    <property type="match status" value="1"/>
</dbReference>
<dbReference type="InterPro" id="IPR039420">
    <property type="entry name" value="WalR-like"/>
</dbReference>
<dbReference type="SMART" id="SM00448">
    <property type="entry name" value="REC"/>
    <property type="match status" value="1"/>
</dbReference>
<feature type="domain" description="Response regulatory" evidence="7">
    <location>
        <begin position="3"/>
        <end position="117"/>
    </location>
</feature>
<name>A0A496PHP3_9MICC</name>
<keyword evidence="9" id="KW-1185">Reference proteome</keyword>
<dbReference type="InterPro" id="IPR001789">
    <property type="entry name" value="Sig_transdc_resp-reg_receiver"/>
</dbReference>
<dbReference type="EMBL" id="QQXL01000006">
    <property type="protein sequence ID" value="RKW69995.1"/>
    <property type="molecule type" value="Genomic_DNA"/>
</dbReference>
<dbReference type="GO" id="GO:0000160">
    <property type="term" value="P:phosphorelay signal transduction system"/>
    <property type="evidence" value="ECO:0007669"/>
    <property type="project" value="InterPro"/>
</dbReference>
<dbReference type="PANTHER" id="PTHR43214">
    <property type="entry name" value="TWO-COMPONENT RESPONSE REGULATOR"/>
    <property type="match status" value="1"/>
</dbReference>
<dbReference type="PROSITE" id="PS50043">
    <property type="entry name" value="HTH_LUXR_2"/>
    <property type="match status" value="1"/>
</dbReference>
<feature type="domain" description="HTH luxR-type" evidence="6">
    <location>
        <begin position="150"/>
        <end position="215"/>
    </location>
</feature>
<dbReference type="Pfam" id="PF00196">
    <property type="entry name" value="GerE"/>
    <property type="match status" value="1"/>
</dbReference>
<dbReference type="PROSITE" id="PS50110">
    <property type="entry name" value="RESPONSE_REGULATORY"/>
    <property type="match status" value="1"/>
</dbReference>
<comment type="caution">
    <text evidence="8">The sequence shown here is derived from an EMBL/GenBank/DDBJ whole genome shotgun (WGS) entry which is preliminary data.</text>
</comment>
<evidence type="ECO:0000313" key="9">
    <source>
        <dbReference type="Proteomes" id="UP000273119"/>
    </source>
</evidence>
<dbReference type="Gene3D" id="3.40.50.2300">
    <property type="match status" value="1"/>
</dbReference>
<dbReference type="SUPFAM" id="SSF52172">
    <property type="entry name" value="CheY-like"/>
    <property type="match status" value="1"/>
</dbReference>
<reference evidence="8 9" key="1">
    <citation type="submission" date="2018-07" db="EMBL/GenBank/DDBJ databases">
        <title>Arthrobacter sp. nov., isolated from raw cow's milk with high bacterial count.</title>
        <authorList>
            <person name="Hahne J."/>
            <person name="Isele D."/>
            <person name="Lipski A."/>
        </authorList>
    </citation>
    <scope>NUCLEOTIDE SEQUENCE [LARGE SCALE GENOMIC DNA]</scope>
    <source>
        <strain evidence="8 9">JZ R-183</strain>
    </source>
</reference>
<protein>
    <submittedName>
        <fullName evidence="8">DNA-binding response regulator</fullName>
    </submittedName>
</protein>
<evidence type="ECO:0000256" key="1">
    <source>
        <dbReference type="ARBA" id="ARBA00022553"/>
    </source>
</evidence>